<evidence type="ECO:0000313" key="2">
    <source>
        <dbReference type="EMBL" id="QWG03040.1"/>
    </source>
</evidence>
<reference evidence="2 3" key="1">
    <citation type="submission" date="2021-05" db="EMBL/GenBank/DDBJ databases">
        <title>Comparative genomic studies on the polysaccharide-degrading batcterial strains of the Flammeovirga genus.</title>
        <authorList>
            <person name="Zewei F."/>
            <person name="Zheng Z."/>
            <person name="Yu L."/>
            <person name="Ruyue G."/>
            <person name="Yanhong M."/>
            <person name="Yuanyuan C."/>
            <person name="Jingyan G."/>
            <person name="Wenjun H."/>
        </authorList>
    </citation>
    <scope>NUCLEOTIDE SEQUENCE [LARGE SCALE GENOMIC DNA]</scope>
    <source>
        <strain evidence="2 3">NBRC:100898</strain>
    </source>
</reference>
<dbReference type="RefSeq" id="WP_169664490.1">
    <property type="nucleotide sequence ID" value="NZ_CP076132.1"/>
</dbReference>
<proteinExistence type="predicted"/>
<keyword evidence="1" id="KW-1133">Transmembrane helix</keyword>
<keyword evidence="1" id="KW-0472">Membrane</keyword>
<dbReference type="AlphaFoldDB" id="A0AAX1N6F1"/>
<protein>
    <submittedName>
        <fullName evidence="2">Uncharacterized protein</fullName>
    </submittedName>
</protein>
<gene>
    <name evidence="2" type="ORF">KMW28_05515</name>
</gene>
<evidence type="ECO:0000256" key="1">
    <source>
        <dbReference type="SAM" id="Phobius"/>
    </source>
</evidence>
<sequence>MDKPVWPASGLAIITTILVMVGIDSKAKARIKTYHEKLLIEAKKVSSQ</sequence>
<feature type="transmembrane region" description="Helical" evidence="1">
    <location>
        <begin position="6"/>
        <end position="23"/>
    </location>
</feature>
<keyword evidence="1" id="KW-0812">Transmembrane</keyword>
<dbReference type="KEGG" id="fya:KMW28_05515"/>
<accession>A0AAX1N6F1</accession>
<dbReference type="EMBL" id="CP076132">
    <property type="protein sequence ID" value="QWG03040.1"/>
    <property type="molecule type" value="Genomic_DNA"/>
</dbReference>
<organism evidence="2 3">
    <name type="scientific">Flammeovirga yaeyamensis</name>
    <dbReference type="NCBI Taxonomy" id="367791"/>
    <lineage>
        <taxon>Bacteria</taxon>
        <taxon>Pseudomonadati</taxon>
        <taxon>Bacteroidota</taxon>
        <taxon>Cytophagia</taxon>
        <taxon>Cytophagales</taxon>
        <taxon>Flammeovirgaceae</taxon>
        <taxon>Flammeovirga</taxon>
    </lineage>
</organism>
<dbReference type="Proteomes" id="UP000678679">
    <property type="component" value="Chromosome 1"/>
</dbReference>
<name>A0AAX1N6F1_9BACT</name>
<evidence type="ECO:0000313" key="3">
    <source>
        <dbReference type="Proteomes" id="UP000678679"/>
    </source>
</evidence>
<keyword evidence="3" id="KW-1185">Reference proteome</keyword>